<accession>A0A2M7YLN7</accession>
<dbReference type="AlphaFoldDB" id="A0A2M7YLN7"/>
<evidence type="ECO:0000313" key="3">
    <source>
        <dbReference type="Proteomes" id="UP000230941"/>
    </source>
</evidence>
<feature type="transmembrane region" description="Helical" evidence="1">
    <location>
        <begin position="9"/>
        <end position="32"/>
    </location>
</feature>
<evidence type="ECO:0008006" key="4">
    <source>
        <dbReference type="Google" id="ProtNLM"/>
    </source>
</evidence>
<reference evidence="3" key="1">
    <citation type="submission" date="2017-09" db="EMBL/GenBank/DDBJ databases">
        <title>Depth-based differentiation of microbial function through sediment-hosted aquifers and enrichment of novel symbionts in the deep terrestrial subsurface.</title>
        <authorList>
            <person name="Probst A.J."/>
            <person name="Ladd B."/>
            <person name="Jarett J.K."/>
            <person name="Geller-Mcgrath D.E."/>
            <person name="Sieber C.M.K."/>
            <person name="Emerson J.B."/>
            <person name="Anantharaman K."/>
            <person name="Thomas B.C."/>
            <person name="Malmstrom R."/>
            <person name="Stieglmeier M."/>
            <person name="Klingl A."/>
            <person name="Woyke T."/>
            <person name="Ryan C.M."/>
            <person name="Banfield J.F."/>
        </authorList>
    </citation>
    <scope>NUCLEOTIDE SEQUENCE [LARGE SCALE GENOMIC DNA]</scope>
</reference>
<gene>
    <name evidence="2" type="ORF">CO160_01465</name>
</gene>
<organism evidence="2 3">
    <name type="scientific">Candidatus Portnoybacteria bacterium CG_4_9_14_3_um_filter_43_11</name>
    <dbReference type="NCBI Taxonomy" id="1974805"/>
    <lineage>
        <taxon>Bacteria</taxon>
        <taxon>Candidatus Portnoyibacteriota</taxon>
    </lineage>
</organism>
<feature type="transmembrane region" description="Helical" evidence="1">
    <location>
        <begin position="44"/>
        <end position="64"/>
    </location>
</feature>
<comment type="caution">
    <text evidence="2">The sequence shown here is derived from an EMBL/GenBank/DDBJ whole genome shotgun (WGS) entry which is preliminary data.</text>
</comment>
<name>A0A2M7YLN7_9BACT</name>
<dbReference type="EMBL" id="PFWG01000035">
    <property type="protein sequence ID" value="PJA63905.1"/>
    <property type="molecule type" value="Genomic_DNA"/>
</dbReference>
<proteinExistence type="predicted"/>
<feature type="non-terminal residue" evidence="2">
    <location>
        <position position="90"/>
    </location>
</feature>
<keyword evidence="1" id="KW-1133">Transmembrane helix</keyword>
<dbReference type="Proteomes" id="UP000230941">
    <property type="component" value="Unassembled WGS sequence"/>
</dbReference>
<protein>
    <recommendedName>
        <fullName evidence="4">Sugar transferase</fullName>
    </recommendedName>
</protein>
<evidence type="ECO:0000256" key="1">
    <source>
        <dbReference type="SAM" id="Phobius"/>
    </source>
</evidence>
<evidence type="ECO:0000313" key="2">
    <source>
        <dbReference type="EMBL" id="PJA63905.1"/>
    </source>
</evidence>
<keyword evidence="1" id="KW-0812">Transmembrane</keyword>
<keyword evidence="1" id="KW-0472">Membrane</keyword>
<sequence length="90" mass="10890">MTVPSIKRVFLISGDIIVFYLSLWLTLFIRYGNNFDYQKWERHFWSFTIIYLLWLIVFYIAGFYELTIARNDLRFYSTLSRGLLINFALA</sequence>